<sequence>MVDYSKPMKPLGDDNDPENRKRALFFVHQMMREIDDSINQELLVKTEHTRAIQRRIMKLPHGDYVSLDVSVELEPDPEGCCWINYQVARRKQEDGADSLAGKILSQGPIPIFATGMTVNTAEDIAAHRMVDYLPDELKAPHILDYPEKDSELSL</sequence>
<evidence type="ECO:0000313" key="2">
    <source>
        <dbReference type="Proteomes" id="UP000254287"/>
    </source>
</evidence>
<reference evidence="1 2" key="1">
    <citation type="submission" date="2018-06" db="EMBL/GenBank/DDBJ databases">
        <authorList>
            <consortium name="Pathogen Informatics"/>
            <person name="Doyle S."/>
        </authorList>
    </citation>
    <scope>NUCLEOTIDE SEQUENCE [LARGE SCALE GENOMIC DNA]</scope>
    <source>
        <strain evidence="1 2">NCTC10289</strain>
    </source>
</reference>
<dbReference type="EMBL" id="UFXP01000001">
    <property type="protein sequence ID" value="STC76715.1"/>
    <property type="molecule type" value="Genomic_DNA"/>
</dbReference>
<protein>
    <submittedName>
        <fullName evidence="1">Uncharacterized protein</fullName>
    </submittedName>
</protein>
<accession>A0A376CWS5</accession>
<evidence type="ECO:0000313" key="1">
    <source>
        <dbReference type="EMBL" id="STC76715.1"/>
    </source>
</evidence>
<dbReference type="AlphaFoldDB" id="A0A376CWS5"/>
<dbReference type="Proteomes" id="UP000254287">
    <property type="component" value="Unassembled WGS sequence"/>
</dbReference>
<organism evidence="1 2">
    <name type="scientific">Corynebacterium minutissimum</name>
    <dbReference type="NCBI Taxonomy" id="38301"/>
    <lineage>
        <taxon>Bacteria</taxon>
        <taxon>Bacillati</taxon>
        <taxon>Actinomycetota</taxon>
        <taxon>Actinomycetes</taxon>
        <taxon>Mycobacteriales</taxon>
        <taxon>Corynebacteriaceae</taxon>
        <taxon>Corynebacterium</taxon>
    </lineage>
</organism>
<name>A0A376CWS5_9CORY</name>
<gene>
    <name evidence="1" type="ORF">NCTC10289_01042</name>
</gene>
<proteinExistence type="predicted"/>
<dbReference type="RefSeq" id="WP_115021609.1">
    <property type="nucleotide sequence ID" value="NZ_CP069533.1"/>
</dbReference>